<evidence type="ECO:0000256" key="3">
    <source>
        <dbReference type="ARBA" id="ARBA00022729"/>
    </source>
</evidence>
<keyword evidence="5" id="KW-1185">Reference proteome</keyword>
<evidence type="ECO:0000313" key="4">
    <source>
        <dbReference type="EMBL" id="AKB77181.1"/>
    </source>
</evidence>
<accession>A0A0E3S970</accession>
<evidence type="ECO:0000313" key="5">
    <source>
        <dbReference type="Proteomes" id="UP000033101"/>
    </source>
</evidence>
<dbReference type="HOGENOM" id="CLU_065520_3_1_2"/>
<proteinExistence type="predicted"/>
<dbReference type="KEGG" id="mhor:MSHOH_0698"/>
<organism evidence="4 5">
    <name type="scientific">Methanosarcina horonobensis HB-1 = JCM 15518</name>
    <dbReference type="NCBI Taxonomy" id="1434110"/>
    <lineage>
        <taxon>Archaea</taxon>
        <taxon>Methanobacteriati</taxon>
        <taxon>Methanobacteriota</taxon>
        <taxon>Stenosarchaea group</taxon>
        <taxon>Methanomicrobia</taxon>
        <taxon>Methanosarcinales</taxon>
        <taxon>Methanosarcinaceae</taxon>
        <taxon>Methanosarcina</taxon>
    </lineage>
</organism>
<dbReference type="InterPro" id="IPR050682">
    <property type="entry name" value="ModA/WtpA"/>
</dbReference>
<dbReference type="InterPro" id="IPR005950">
    <property type="entry name" value="ModA"/>
</dbReference>
<keyword evidence="3" id="KW-0732">Signal</keyword>
<dbReference type="PIRSF" id="PIRSF004846">
    <property type="entry name" value="ModA"/>
    <property type="match status" value="1"/>
</dbReference>
<dbReference type="STRING" id="1434110.MSHOH_0698"/>
<dbReference type="CDD" id="cd13537">
    <property type="entry name" value="PBP2_YvgL_like"/>
    <property type="match status" value="1"/>
</dbReference>
<dbReference type="GeneID" id="24829844"/>
<dbReference type="GO" id="GO:0030973">
    <property type="term" value="F:molybdate ion binding"/>
    <property type="evidence" value="ECO:0007669"/>
    <property type="project" value="TreeGrafter"/>
</dbReference>
<dbReference type="PANTHER" id="PTHR30632">
    <property type="entry name" value="MOLYBDATE-BINDING PERIPLASMIC PROTEIN"/>
    <property type="match status" value="1"/>
</dbReference>
<keyword evidence="2" id="KW-0479">Metal-binding</keyword>
<dbReference type="PANTHER" id="PTHR30632:SF0">
    <property type="entry name" value="SULFATE-BINDING PROTEIN"/>
    <property type="match status" value="1"/>
</dbReference>
<dbReference type="FunFam" id="3.40.190.10:FF:000035">
    <property type="entry name" value="Molybdate ABC transporter substrate-binding protein"/>
    <property type="match status" value="1"/>
</dbReference>
<dbReference type="SUPFAM" id="SSF53850">
    <property type="entry name" value="Periplasmic binding protein-like II"/>
    <property type="match status" value="1"/>
</dbReference>
<dbReference type="Pfam" id="PF13531">
    <property type="entry name" value="SBP_bac_11"/>
    <property type="match status" value="1"/>
</dbReference>
<dbReference type="Proteomes" id="UP000033101">
    <property type="component" value="Chromosome"/>
</dbReference>
<dbReference type="PATRIC" id="fig|1434110.4.peg.852"/>
<dbReference type="RefSeq" id="WP_239451195.1">
    <property type="nucleotide sequence ID" value="NZ_CP009516.1"/>
</dbReference>
<keyword evidence="1" id="KW-0500">Molybdenum</keyword>
<evidence type="ECO:0000256" key="2">
    <source>
        <dbReference type="ARBA" id="ARBA00022723"/>
    </source>
</evidence>
<dbReference type="EMBL" id="CP009516">
    <property type="protein sequence ID" value="AKB77181.1"/>
    <property type="molecule type" value="Genomic_DNA"/>
</dbReference>
<evidence type="ECO:0000256" key="1">
    <source>
        <dbReference type="ARBA" id="ARBA00022505"/>
    </source>
</evidence>
<name>A0A0E3S970_9EURY</name>
<reference evidence="4 5" key="1">
    <citation type="submission" date="2014-07" db="EMBL/GenBank/DDBJ databases">
        <title>Methanogenic archaea and the global carbon cycle.</title>
        <authorList>
            <person name="Henriksen J.R."/>
            <person name="Luke J."/>
            <person name="Reinhart S."/>
            <person name="Benedict M.N."/>
            <person name="Youngblut N.D."/>
            <person name="Metcalf M.E."/>
            <person name="Whitaker R.J."/>
            <person name="Metcalf W.W."/>
        </authorList>
    </citation>
    <scope>NUCLEOTIDE SEQUENCE [LARGE SCALE GENOMIC DNA]</scope>
    <source>
        <strain evidence="4 5">HB-1</strain>
    </source>
</reference>
<dbReference type="InterPro" id="IPR041879">
    <property type="entry name" value="YvgL-like_PBP2"/>
</dbReference>
<dbReference type="GO" id="GO:0046872">
    <property type="term" value="F:metal ion binding"/>
    <property type="evidence" value="ECO:0007669"/>
    <property type="project" value="UniProtKB-KW"/>
</dbReference>
<dbReference type="NCBIfam" id="TIGR01256">
    <property type="entry name" value="modA"/>
    <property type="match status" value="1"/>
</dbReference>
<protein>
    <submittedName>
        <fullName evidence="4">Molybdenum ABC transporter, periplasmic molybdenum-binding protein ModA</fullName>
    </submittedName>
</protein>
<sequence length="265" mass="28449">MSDSKSKKLILPALAAILCLAVLALIAASPGAEEQTTITVSAAASLTEAFTDITHEFEAEYPDTNVELNFAGSGTLRMQIESGAPVNVFASASESDMELLYEKSLIENDSRKDFAANTLVMVVPDKNGSESPKSLEDLTAGSIEKIAIGDPEIAPVGKYTKQAMEDVGVWDELEGKMILAENVKQVLTYVETGEVDAGFVYMTDAESGRKDLYEITYTVPVNESISYPIAVVSESANKEEAQEFVDFVTGTRGQEILAEYGFSAA</sequence>
<gene>
    <name evidence="4" type="ORF">MSHOH_0698</name>
</gene>
<dbReference type="AlphaFoldDB" id="A0A0E3S970"/>
<dbReference type="Gene3D" id="3.40.190.10">
    <property type="entry name" value="Periplasmic binding protein-like II"/>
    <property type="match status" value="2"/>
</dbReference>
<dbReference type="GO" id="GO:0015689">
    <property type="term" value="P:molybdate ion transport"/>
    <property type="evidence" value="ECO:0007669"/>
    <property type="project" value="InterPro"/>
</dbReference>